<keyword evidence="7" id="KW-1185">Reference proteome</keyword>
<dbReference type="PANTHER" id="PTHR33021">
    <property type="entry name" value="BLUE COPPER PROTEIN"/>
    <property type="match status" value="1"/>
</dbReference>
<dbReference type="GO" id="GO:0046872">
    <property type="term" value="F:metal ion binding"/>
    <property type="evidence" value="ECO:0007669"/>
    <property type="project" value="UniProtKB-KW"/>
</dbReference>
<dbReference type="SUPFAM" id="SSF49503">
    <property type="entry name" value="Cupredoxins"/>
    <property type="match status" value="1"/>
</dbReference>
<dbReference type="PROSITE" id="PS51485">
    <property type="entry name" value="PHYTOCYANIN"/>
    <property type="match status" value="1"/>
</dbReference>
<proteinExistence type="predicted"/>
<feature type="chain" id="PRO_5043507805" description="Phytocyanin domain-containing protein" evidence="4">
    <location>
        <begin position="21"/>
        <end position="138"/>
    </location>
</feature>
<evidence type="ECO:0000313" key="7">
    <source>
        <dbReference type="Proteomes" id="UP001222027"/>
    </source>
</evidence>
<keyword evidence="4" id="KW-0732">Signal</keyword>
<protein>
    <recommendedName>
        <fullName evidence="5">Phytocyanin domain-containing protein</fullName>
    </recommendedName>
</protein>
<comment type="caution">
    <text evidence="6">The sequence shown here is derived from an EMBL/GenBank/DDBJ whole genome shotgun (WGS) entry which is preliminary data.</text>
</comment>
<sequence length="138" mass="14264">MAGVVALLVLLVAAAPAARATDYTVGDWQGWVSGVDYNAWASSKTFDVGDTLFFRYNGLHTPAEAGEADYKACSASNSIQTSTDQSTKITLTKPGSRYFICGTPGHCSSGMKLAVTVAGASNSTPSGSPPSTPFGVIY</sequence>
<keyword evidence="1" id="KW-0479">Metal-binding</keyword>
<dbReference type="InterPro" id="IPR039391">
    <property type="entry name" value="Phytocyanin-like"/>
</dbReference>
<evidence type="ECO:0000256" key="2">
    <source>
        <dbReference type="ARBA" id="ARBA00023008"/>
    </source>
</evidence>
<dbReference type="AlphaFoldDB" id="A0AAV8RR30"/>
<dbReference type="Pfam" id="PF02298">
    <property type="entry name" value="Cu_bind_like"/>
    <property type="match status" value="1"/>
</dbReference>
<dbReference type="InterPro" id="IPR003245">
    <property type="entry name" value="Phytocyanin_dom"/>
</dbReference>
<dbReference type="FunFam" id="2.60.40.420:FF:000003">
    <property type="entry name" value="Blue copper"/>
    <property type="match status" value="1"/>
</dbReference>
<dbReference type="PROSITE" id="PS00196">
    <property type="entry name" value="COPPER_BLUE"/>
    <property type="match status" value="1"/>
</dbReference>
<keyword evidence="2" id="KW-0186">Copper</keyword>
<keyword evidence="3" id="KW-0325">Glycoprotein</keyword>
<dbReference type="InterPro" id="IPR008972">
    <property type="entry name" value="Cupredoxin"/>
</dbReference>
<dbReference type="Gene3D" id="2.60.40.420">
    <property type="entry name" value="Cupredoxins - blue copper proteins"/>
    <property type="match status" value="1"/>
</dbReference>
<feature type="domain" description="Phytocyanin" evidence="5">
    <location>
        <begin position="21"/>
        <end position="119"/>
    </location>
</feature>
<evidence type="ECO:0000256" key="4">
    <source>
        <dbReference type="SAM" id="SignalP"/>
    </source>
</evidence>
<evidence type="ECO:0000256" key="1">
    <source>
        <dbReference type="ARBA" id="ARBA00022723"/>
    </source>
</evidence>
<dbReference type="GO" id="GO:0009055">
    <property type="term" value="F:electron transfer activity"/>
    <property type="evidence" value="ECO:0007669"/>
    <property type="project" value="InterPro"/>
</dbReference>
<dbReference type="PANTHER" id="PTHR33021:SF350">
    <property type="entry name" value="UCLACYANIN-2"/>
    <property type="match status" value="1"/>
</dbReference>
<evidence type="ECO:0000313" key="6">
    <source>
        <dbReference type="EMBL" id="KAJ8505276.1"/>
    </source>
</evidence>
<gene>
    <name evidence="6" type="ORF">OPV22_006162</name>
</gene>
<feature type="signal peptide" evidence="4">
    <location>
        <begin position="1"/>
        <end position="20"/>
    </location>
</feature>
<evidence type="ECO:0000256" key="3">
    <source>
        <dbReference type="ARBA" id="ARBA00023180"/>
    </source>
</evidence>
<evidence type="ECO:0000259" key="5">
    <source>
        <dbReference type="PROSITE" id="PS51485"/>
    </source>
</evidence>
<organism evidence="6 7">
    <name type="scientific">Ensete ventricosum</name>
    <name type="common">Abyssinian banana</name>
    <name type="synonym">Musa ensete</name>
    <dbReference type="NCBI Taxonomy" id="4639"/>
    <lineage>
        <taxon>Eukaryota</taxon>
        <taxon>Viridiplantae</taxon>
        <taxon>Streptophyta</taxon>
        <taxon>Embryophyta</taxon>
        <taxon>Tracheophyta</taxon>
        <taxon>Spermatophyta</taxon>
        <taxon>Magnoliopsida</taxon>
        <taxon>Liliopsida</taxon>
        <taxon>Zingiberales</taxon>
        <taxon>Musaceae</taxon>
        <taxon>Ensete</taxon>
    </lineage>
</organism>
<dbReference type="CDD" id="cd04216">
    <property type="entry name" value="Phytocyanin"/>
    <property type="match status" value="1"/>
</dbReference>
<dbReference type="Proteomes" id="UP001222027">
    <property type="component" value="Unassembled WGS sequence"/>
</dbReference>
<dbReference type="GO" id="GO:0005886">
    <property type="term" value="C:plasma membrane"/>
    <property type="evidence" value="ECO:0007669"/>
    <property type="project" value="TreeGrafter"/>
</dbReference>
<reference evidence="6 7" key="1">
    <citation type="submission" date="2022-12" db="EMBL/GenBank/DDBJ databases">
        <title>Chromosome-scale assembly of the Ensete ventricosum genome.</title>
        <authorList>
            <person name="Dussert Y."/>
            <person name="Stocks J."/>
            <person name="Wendawek A."/>
            <person name="Woldeyes F."/>
            <person name="Nichols R.A."/>
            <person name="Borrell J.S."/>
        </authorList>
    </citation>
    <scope>NUCLEOTIDE SEQUENCE [LARGE SCALE GENOMIC DNA]</scope>
    <source>
        <strain evidence="7">cv. Maze</strain>
        <tissue evidence="6">Seeds</tissue>
    </source>
</reference>
<dbReference type="InterPro" id="IPR028871">
    <property type="entry name" value="BlueCu_1_BS"/>
</dbReference>
<name>A0AAV8RR30_ENSVE</name>
<accession>A0AAV8RR30</accession>
<dbReference type="EMBL" id="JAQQAF010000002">
    <property type="protein sequence ID" value="KAJ8505276.1"/>
    <property type="molecule type" value="Genomic_DNA"/>
</dbReference>